<name>A0AA39ZXD8_9PEZI</name>
<gene>
    <name evidence="1" type="ORF">B0H67DRAFT_382335</name>
</gene>
<comment type="caution">
    <text evidence="1">The sequence shown here is derived from an EMBL/GenBank/DDBJ whole genome shotgun (WGS) entry which is preliminary data.</text>
</comment>
<evidence type="ECO:0000313" key="2">
    <source>
        <dbReference type="Proteomes" id="UP001172102"/>
    </source>
</evidence>
<protein>
    <submittedName>
        <fullName evidence="1">Uncharacterized protein</fullName>
    </submittedName>
</protein>
<sequence length="202" mass="21699">MPASHVPAHTVAAPLCFCPEQGGPLVPPAPVVLSPCRPHPPRGRRHAVPSSRSQRANVSGLFCSSMPPAAQERLSPLSSIRPAESNYEMPEILTLHRCSAFSGPRNRERSVVELIRPRATTADSLRGYPNTFTEAPLRAHGSAAAAGSSGCRFPFSTASYTLGTVPRVCCRLGGMRRSVDRVLARRSPAAEQAFAFSKRTDE</sequence>
<keyword evidence="2" id="KW-1185">Reference proteome</keyword>
<dbReference type="Proteomes" id="UP001172102">
    <property type="component" value="Unassembled WGS sequence"/>
</dbReference>
<organism evidence="1 2">
    <name type="scientific">Lasiosphaeris hirsuta</name>
    <dbReference type="NCBI Taxonomy" id="260670"/>
    <lineage>
        <taxon>Eukaryota</taxon>
        <taxon>Fungi</taxon>
        <taxon>Dikarya</taxon>
        <taxon>Ascomycota</taxon>
        <taxon>Pezizomycotina</taxon>
        <taxon>Sordariomycetes</taxon>
        <taxon>Sordariomycetidae</taxon>
        <taxon>Sordariales</taxon>
        <taxon>Lasiosphaeriaceae</taxon>
        <taxon>Lasiosphaeris</taxon>
    </lineage>
</organism>
<proteinExistence type="predicted"/>
<dbReference type="AlphaFoldDB" id="A0AA39ZXD8"/>
<accession>A0AA39ZXD8</accession>
<reference evidence="1" key="1">
    <citation type="submission" date="2023-06" db="EMBL/GenBank/DDBJ databases">
        <title>Genome-scale phylogeny and comparative genomics of the fungal order Sordariales.</title>
        <authorList>
            <consortium name="Lawrence Berkeley National Laboratory"/>
            <person name="Hensen N."/>
            <person name="Bonometti L."/>
            <person name="Westerberg I."/>
            <person name="Brannstrom I.O."/>
            <person name="Guillou S."/>
            <person name="Cros-Aarteil S."/>
            <person name="Calhoun S."/>
            <person name="Haridas S."/>
            <person name="Kuo A."/>
            <person name="Mondo S."/>
            <person name="Pangilinan J."/>
            <person name="Riley R."/>
            <person name="Labutti K."/>
            <person name="Andreopoulos B."/>
            <person name="Lipzen A."/>
            <person name="Chen C."/>
            <person name="Yanf M."/>
            <person name="Daum C."/>
            <person name="Ng V."/>
            <person name="Clum A."/>
            <person name="Steindorff A."/>
            <person name="Ohm R."/>
            <person name="Martin F."/>
            <person name="Silar P."/>
            <person name="Natvig D."/>
            <person name="Lalanne C."/>
            <person name="Gautier V."/>
            <person name="Ament-Velasquez S.L."/>
            <person name="Kruys A."/>
            <person name="Hutchinson M.I."/>
            <person name="Powell A.J."/>
            <person name="Barry K."/>
            <person name="Miller A.N."/>
            <person name="Grigoriev I.V."/>
            <person name="Debuchy R."/>
            <person name="Gladieux P."/>
            <person name="Thoren M.H."/>
            <person name="Johannesson H."/>
        </authorList>
    </citation>
    <scope>NUCLEOTIDE SEQUENCE</scope>
    <source>
        <strain evidence="1">SMH4607-1</strain>
    </source>
</reference>
<evidence type="ECO:0000313" key="1">
    <source>
        <dbReference type="EMBL" id="KAK0705375.1"/>
    </source>
</evidence>
<dbReference type="EMBL" id="JAUKUA010000007">
    <property type="protein sequence ID" value="KAK0705375.1"/>
    <property type="molecule type" value="Genomic_DNA"/>
</dbReference>